<evidence type="ECO:0000313" key="10">
    <source>
        <dbReference type="EMBL" id="SHM08350.1"/>
    </source>
</evidence>
<feature type="domain" description="MacB-like periplasmic core" evidence="8">
    <location>
        <begin position="20"/>
        <end position="233"/>
    </location>
</feature>
<dbReference type="AlphaFoldDB" id="A0AB36P1Z0"/>
<dbReference type="Proteomes" id="UP000198431">
    <property type="component" value="Unassembled WGS sequence"/>
</dbReference>
<keyword evidence="3 6" id="KW-0812">Transmembrane</keyword>
<reference evidence="9 12" key="1">
    <citation type="submission" date="2016-11" db="EMBL/GenBank/DDBJ databases">
        <title>Whole genomes of Flavobacteriaceae.</title>
        <authorList>
            <person name="Stine C."/>
            <person name="Li C."/>
            <person name="Tadesse D."/>
        </authorList>
    </citation>
    <scope>NUCLEOTIDE SEQUENCE [LARGE SCALE GENOMIC DNA]</scope>
    <source>
        <strain evidence="9 12">ATCC 19366</strain>
    </source>
</reference>
<feature type="domain" description="ABC3 transporter permease C-terminal" evidence="7">
    <location>
        <begin position="300"/>
        <end position="409"/>
    </location>
</feature>
<name>A0AB36P1Z0_9FLAO</name>
<sequence>MIFNWFKIFIYHLRQNKLFSFLNVLGLSIGIAGVIFAILYWNNENAYDQWNPEKENSYQVLNKIGGTGNTWASNSIPFGETCKATIPEIESVCFFNNTWYDNAPIKYQNKKIMAEKITMSDNGFFDVFPFPIVKGAKTNILKEDSSVAISEETAKLLFNDQDPIGKSLSYNNKVYTVKSVYHLIRPSSIEPNYVFGGVKREGDKTSWGNFNYGLMIKAKKGTDPNALVKKMQNVNFVNRTVKDAKESGQTVAQYVKENGETTVIIDQLKTARLHGTKSSQGINFPEGKGNLQLLYIMVGLSILILVLSLVNYINLATASAIKRAKEVGVRKIVGATKSQIVTQFIFETAIIVILGILFALAIVELSLPYYNVFLKKTLTMNGSEFYLQLIFIFGLVIVLAGIFPAVYISNFETLKVLKGNFSRSKSGIWIRNSMLIFQFGIAAFFIIGALIVNSQVDYMMNKDLGFSGDQVIRVPFNTPERIKRTSQYLTMKQEIKKISGVQEISTFAGTFGNSTNSSSGFTHNGIHVQPRNVEMDFGFLEMMKIKIVQGRDLLPQFASDTVSNMLMNETLVKTLNLKNPINTIITSGWGKDSDEENMKFKIVGVVKDFHITGLQDKVPPMVFINLKTLQWNNFNNVYLKVSPNNLTETLAKLKTYWEKNVNPDYPFDYEFVNKGFAKTYQEQVKQKDLFFILNLVVIVIAIFGLFALASFSMERRLKEIAIRKTLGAETDALLKELSKQYVVFCLIGFAIGVVPAYILLQKWLENFAFRIGVSVVPFTIAFISLLVLTLLIVSAKAYQVTKIDILKYLKYE</sequence>
<feature type="transmembrane region" description="Helical" evidence="6">
    <location>
        <begin position="344"/>
        <end position="365"/>
    </location>
</feature>
<evidence type="ECO:0000256" key="1">
    <source>
        <dbReference type="ARBA" id="ARBA00004651"/>
    </source>
</evidence>
<keyword evidence="2" id="KW-1003">Cell membrane</keyword>
<organism evidence="9 12">
    <name type="scientific">Flavobacterium pectinovorum</name>
    <dbReference type="NCBI Taxonomy" id="29533"/>
    <lineage>
        <taxon>Bacteria</taxon>
        <taxon>Pseudomonadati</taxon>
        <taxon>Bacteroidota</taxon>
        <taxon>Flavobacteriia</taxon>
        <taxon>Flavobacteriales</taxon>
        <taxon>Flavobacteriaceae</taxon>
        <taxon>Flavobacterium</taxon>
    </lineage>
</organism>
<evidence type="ECO:0000256" key="2">
    <source>
        <dbReference type="ARBA" id="ARBA00022475"/>
    </source>
</evidence>
<feature type="transmembrane region" description="Helical" evidence="6">
    <location>
        <begin position="293"/>
        <end position="315"/>
    </location>
</feature>
<proteinExistence type="predicted"/>
<dbReference type="PANTHER" id="PTHR30572">
    <property type="entry name" value="MEMBRANE COMPONENT OF TRANSPORTER-RELATED"/>
    <property type="match status" value="1"/>
</dbReference>
<evidence type="ECO:0000313" key="12">
    <source>
        <dbReference type="Proteomes" id="UP000198431"/>
    </source>
</evidence>
<evidence type="ECO:0000313" key="9">
    <source>
        <dbReference type="EMBL" id="OXB05721.1"/>
    </source>
</evidence>
<comment type="subcellular location">
    <subcellularLocation>
        <location evidence="1">Cell membrane</location>
        <topology evidence="1">Multi-pass membrane protein</topology>
    </subcellularLocation>
</comment>
<feature type="transmembrane region" description="Helical" evidence="6">
    <location>
        <begin position="689"/>
        <end position="709"/>
    </location>
</feature>
<dbReference type="InterPro" id="IPR050250">
    <property type="entry name" value="Macrolide_Exporter_MacB"/>
</dbReference>
<evidence type="ECO:0000256" key="6">
    <source>
        <dbReference type="SAM" id="Phobius"/>
    </source>
</evidence>
<dbReference type="PANTHER" id="PTHR30572:SF18">
    <property type="entry name" value="ABC-TYPE MACROLIDE FAMILY EXPORT SYSTEM PERMEASE COMPONENT 2"/>
    <property type="match status" value="1"/>
</dbReference>
<feature type="domain" description="ABC3 transporter permease C-terminal" evidence="7">
    <location>
        <begin position="692"/>
        <end position="804"/>
    </location>
</feature>
<dbReference type="RefSeq" id="WP_073394704.1">
    <property type="nucleotide sequence ID" value="NZ_FRBX01000002.1"/>
</dbReference>
<feature type="transmembrane region" description="Helical" evidence="6">
    <location>
        <begin position="741"/>
        <end position="759"/>
    </location>
</feature>
<dbReference type="GO" id="GO:0022857">
    <property type="term" value="F:transmembrane transporter activity"/>
    <property type="evidence" value="ECO:0007669"/>
    <property type="project" value="TreeGrafter"/>
</dbReference>
<evidence type="ECO:0000259" key="8">
    <source>
        <dbReference type="Pfam" id="PF12704"/>
    </source>
</evidence>
<evidence type="ECO:0000256" key="5">
    <source>
        <dbReference type="ARBA" id="ARBA00023136"/>
    </source>
</evidence>
<evidence type="ECO:0000259" key="7">
    <source>
        <dbReference type="Pfam" id="PF02687"/>
    </source>
</evidence>
<accession>A0AB36P1Z0</accession>
<dbReference type="InterPro" id="IPR003838">
    <property type="entry name" value="ABC3_permease_C"/>
</dbReference>
<evidence type="ECO:0000313" key="11">
    <source>
        <dbReference type="Proteomes" id="UP000184216"/>
    </source>
</evidence>
<feature type="transmembrane region" description="Helical" evidence="6">
    <location>
        <begin position="429"/>
        <end position="452"/>
    </location>
</feature>
<comment type="caution">
    <text evidence="9">The sequence shown here is derived from an EMBL/GenBank/DDBJ whole genome shotgun (WGS) entry which is preliminary data.</text>
</comment>
<dbReference type="Pfam" id="PF12704">
    <property type="entry name" value="MacB_PCD"/>
    <property type="match status" value="2"/>
</dbReference>
<protein>
    <submittedName>
        <fullName evidence="10">ABC transport system permease protein</fullName>
    </submittedName>
    <submittedName>
        <fullName evidence="9">Multidrug ABC transporter substrate-binding protein</fullName>
    </submittedName>
</protein>
<feature type="domain" description="MacB-like periplasmic core" evidence="8">
    <location>
        <begin position="439"/>
        <end position="651"/>
    </location>
</feature>
<evidence type="ECO:0000256" key="3">
    <source>
        <dbReference type="ARBA" id="ARBA00022692"/>
    </source>
</evidence>
<dbReference type="GO" id="GO:0005886">
    <property type="term" value="C:plasma membrane"/>
    <property type="evidence" value="ECO:0007669"/>
    <property type="project" value="UniProtKB-SubCell"/>
</dbReference>
<reference evidence="10 11" key="2">
    <citation type="submission" date="2016-11" db="EMBL/GenBank/DDBJ databases">
        <authorList>
            <person name="Varghese N."/>
            <person name="Submissions S."/>
        </authorList>
    </citation>
    <scope>NUCLEOTIDE SEQUENCE [LARGE SCALE GENOMIC DNA]</scope>
    <source>
        <strain evidence="10 11">DSM 6368</strain>
    </source>
</reference>
<dbReference type="InterPro" id="IPR025857">
    <property type="entry name" value="MacB_PCD"/>
</dbReference>
<feature type="transmembrane region" description="Helical" evidence="6">
    <location>
        <begin position="385"/>
        <end position="408"/>
    </location>
</feature>
<feature type="transmembrane region" description="Helical" evidence="6">
    <location>
        <begin position="21"/>
        <end position="41"/>
    </location>
</feature>
<dbReference type="EMBL" id="MUHB01000007">
    <property type="protein sequence ID" value="OXB05721.1"/>
    <property type="molecule type" value="Genomic_DNA"/>
</dbReference>
<gene>
    <name evidence="9" type="ORF">B0A72_06805</name>
    <name evidence="10" type="ORF">SAMN05444387_1873</name>
</gene>
<dbReference type="Pfam" id="PF02687">
    <property type="entry name" value="FtsX"/>
    <property type="match status" value="2"/>
</dbReference>
<feature type="transmembrane region" description="Helical" evidence="6">
    <location>
        <begin position="771"/>
        <end position="793"/>
    </location>
</feature>
<evidence type="ECO:0000256" key="4">
    <source>
        <dbReference type="ARBA" id="ARBA00022989"/>
    </source>
</evidence>
<dbReference type="EMBL" id="FRBX01000002">
    <property type="protein sequence ID" value="SHM08350.1"/>
    <property type="molecule type" value="Genomic_DNA"/>
</dbReference>
<dbReference type="Proteomes" id="UP000184216">
    <property type="component" value="Unassembled WGS sequence"/>
</dbReference>
<keyword evidence="5 6" id="KW-0472">Membrane</keyword>
<keyword evidence="11" id="KW-1185">Reference proteome</keyword>
<keyword evidence="4 6" id="KW-1133">Transmembrane helix</keyword>